<dbReference type="InterPro" id="IPR036457">
    <property type="entry name" value="PPM-type-like_dom_sf"/>
</dbReference>
<evidence type="ECO:0000259" key="6">
    <source>
        <dbReference type="PROSITE" id="PS51746"/>
    </source>
</evidence>
<dbReference type="Proteomes" id="UP001209878">
    <property type="component" value="Unassembled WGS sequence"/>
</dbReference>
<comment type="similarity">
    <text evidence="4">Belongs to the PP2C family.</text>
</comment>
<dbReference type="PROSITE" id="PS51746">
    <property type="entry name" value="PPM_2"/>
    <property type="match status" value="1"/>
</dbReference>
<evidence type="ECO:0000256" key="3">
    <source>
        <dbReference type="ARBA" id="ARBA00022912"/>
    </source>
</evidence>
<feature type="region of interest" description="Disordered" evidence="5">
    <location>
        <begin position="379"/>
        <end position="398"/>
    </location>
</feature>
<feature type="compositionally biased region" description="Basic residues" evidence="5">
    <location>
        <begin position="379"/>
        <end position="388"/>
    </location>
</feature>
<feature type="domain" description="PPM-type phosphatase" evidence="6">
    <location>
        <begin position="9"/>
        <end position="317"/>
    </location>
</feature>
<evidence type="ECO:0000256" key="4">
    <source>
        <dbReference type="RuleBase" id="RU003465"/>
    </source>
</evidence>
<keyword evidence="1" id="KW-0479">Metal-binding</keyword>
<dbReference type="GO" id="GO:0004722">
    <property type="term" value="F:protein serine/threonine phosphatase activity"/>
    <property type="evidence" value="ECO:0007669"/>
    <property type="project" value="InterPro"/>
</dbReference>
<evidence type="ECO:0000256" key="1">
    <source>
        <dbReference type="ARBA" id="ARBA00022723"/>
    </source>
</evidence>
<sequence length="649" mass="71465">MPKLGMNLRVTSDSKQGGRKYMEDVVCVEFHKGDDGETIEFVYFAVFDGHGGKEAACFAKEHLLKEITKHRGFWSDDDRHVLKAITDGFISTHKLMWKTVGLWPKRMSGQPSTAGTTASIAILRRGKMYVGHVGDSGVVLGMQQTDAQQPQAHCITVYHKPNSPEERKRIEEDGGQVLPKAGVHRVVWNRPKALHSGPIRRSTQIDAIPFLAVARSLGDLWSYNSDKNVFVVSPQPDVYVYKLDPHKHKFVILASDGLWDMVKADEATDITHQLSTCMEGPYAQGNKTAAFLVRMSLERWASRCLRADNTSVIVAYFDPPGTLPADLTREGSTASTASTLLTSDLAGNTSLNDDIELDPSFYDADEGIRVFRSVHKKHGGNKKRKHGIKGNQGAEENRIARPWSLGKPHCLLKKEPRCLHGARLSSCPLKHSVSEDSSSIRMITGRPDRFVSASTTDLLAEKTGRLDQQPGSDAAPLQQNCIAPPERSTEVKTDDTSCAGHGVRQVASNITNSSHCLSNSDASVTCVSECKREQALRQKSPLKGSSQGAAPALIAAMWPSSMAMSADSLGVCKQKVFRRCRSKKRGRKKAEGSENEDKSHGCKAAKRKHSPGGCRPMKRRRVIAAVKSRLLKTVIHRTRLHVKTALRRS</sequence>
<dbReference type="SMART" id="SM00332">
    <property type="entry name" value="PP2Cc"/>
    <property type="match status" value="1"/>
</dbReference>
<protein>
    <recommendedName>
        <fullName evidence="6">PPM-type phosphatase domain-containing protein</fullName>
    </recommendedName>
</protein>
<comment type="caution">
    <text evidence="7">The sequence shown here is derived from an EMBL/GenBank/DDBJ whole genome shotgun (WGS) entry which is preliminary data.</text>
</comment>
<dbReference type="PANTHER" id="PTHR47992">
    <property type="entry name" value="PROTEIN PHOSPHATASE"/>
    <property type="match status" value="1"/>
</dbReference>
<dbReference type="PROSITE" id="PS01032">
    <property type="entry name" value="PPM_1"/>
    <property type="match status" value="1"/>
</dbReference>
<organism evidence="7 8">
    <name type="scientific">Ridgeia piscesae</name>
    <name type="common">Tubeworm</name>
    <dbReference type="NCBI Taxonomy" id="27915"/>
    <lineage>
        <taxon>Eukaryota</taxon>
        <taxon>Metazoa</taxon>
        <taxon>Spiralia</taxon>
        <taxon>Lophotrochozoa</taxon>
        <taxon>Annelida</taxon>
        <taxon>Polychaeta</taxon>
        <taxon>Sedentaria</taxon>
        <taxon>Canalipalpata</taxon>
        <taxon>Sabellida</taxon>
        <taxon>Siboglinidae</taxon>
        <taxon>Ridgeia</taxon>
    </lineage>
</organism>
<evidence type="ECO:0000256" key="5">
    <source>
        <dbReference type="SAM" id="MobiDB-lite"/>
    </source>
</evidence>
<accession>A0AAD9NVL2</accession>
<dbReference type="FunFam" id="3.60.40.10:FF:000060">
    <property type="entry name" value="Protein phosphatase 2c"/>
    <property type="match status" value="1"/>
</dbReference>
<proteinExistence type="inferred from homology"/>
<keyword evidence="8" id="KW-1185">Reference proteome</keyword>
<keyword evidence="2 4" id="KW-0378">Hydrolase</keyword>
<dbReference type="EMBL" id="JAODUO010000401">
    <property type="protein sequence ID" value="KAK2181374.1"/>
    <property type="molecule type" value="Genomic_DNA"/>
</dbReference>
<reference evidence="7" key="1">
    <citation type="journal article" date="2023" name="Mol. Biol. Evol.">
        <title>Third-Generation Sequencing Reveals the Adaptive Role of the Epigenome in Three Deep-Sea Polychaetes.</title>
        <authorList>
            <person name="Perez M."/>
            <person name="Aroh O."/>
            <person name="Sun Y."/>
            <person name="Lan Y."/>
            <person name="Juniper S.K."/>
            <person name="Young C.R."/>
            <person name="Angers B."/>
            <person name="Qian P.Y."/>
        </authorList>
    </citation>
    <scope>NUCLEOTIDE SEQUENCE</scope>
    <source>
        <strain evidence="7">R07B-5</strain>
    </source>
</reference>
<dbReference type="Pfam" id="PF00481">
    <property type="entry name" value="PP2C"/>
    <property type="match status" value="1"/>
</dbReference>
<dbReference type="CDD" id="cd00143">
    <property type="entry name" value="PP2Cc"/>
    <property type="match status" value="1"/>
</dbReference>
<feature type="region of interest" description="Disordered" evidence="5">
    <location>
        <begin position="582"/>
        <end position="615"/>
    </location>
</feature>
<evidence type="ECO:0000313" key="7">
    <source>
        <dbReference type="EMBL" id="KAK2181374.1"/>
    </source>
</evidence>
<dbReference type="InterPro" id="IPR001932">
    <property type="entry name" value="PPM-type_phosphatase-like_dom"/>
</dbReference>
<gene>
    <name evidence="7" type="ORF">NP493_401g02054</name>
</gene>
<evidence type="ECO:0000313" key="8">
    <source>
        <dbReference type="Proteomes" id="UP001209878"/>
    </source>
</evidence>
<dbReference type="AlphaFoldDB" id="A0AAD9NVL2"/>
<keyword evidence="3 4" id="KW-0904">Protein phosphatase</keyword>
<feature type="compositionally biased region" description="Basic residues" evidence="5">
    <location>
        <begin position="601"/>
        <end position="615"/>
    </location>
</feature>
<evidence type="ECO:0000256" key="2">
    <source>
        <dbReference type="ARBA" id="ARBA00022801"/>
    </source>
</evidence>
<name>A0AAD9NVL2_RIDPI</name>
<dbReference type="InterPro" id="IPR000222">
    <property type="entry name" value="PP2C_BS"/>
</dbReference>
<dbReference type="GO" id="GO:0046872">
    <property type="term" value="F:metal ion binding"/>
    <property type="evidence" value="ECO:0007669"/>
    <property type="project" value="UniProtKB-KW"/>
</dbReference>
<dbReference type="SUPFAM" id="SSF81606">
    <property type="entry name" value="PP2C-like"/>
    <property type="match status" value="1"/>
</dbReference>
<dbReference type="Gene3D" id="3.60.40.10">
    <property type="entry name" value="PPM-type phosphatase domain"/>
    <property type="match status" value="1"/>
</dbReference>
<feature type="compositionally biased region" description="Basic and acidic residues" evidence="5">
    <location>
        <begin position="589"/>
        <end position="600"/>
    </location>
</feature>
<dbReference type="InterPro" id="IPR015655">
    <property type="entry name" value="PP2C"/>
</dbReference>